<gene>
    <name evidence="3" type="ORF">BN4615_P3599</name>
</gene>
<feature type="region of interest" description="Disordered" evidence="1">
    <location>
        <begin position="85"/>
        <end position="110"/>
    </location>
</feature>
<proteinExistence type="predicted"/>
<dbReference type="Pfam" id="PF21345">
    <property type="entry name" value="PcRGLX_2nd"/>
    <property type="match status" value="1"/>
</dbReference>
<evidence type="ECO:0000313" key="3">
    <source>
        <dbReference type="EMBL" id="SBO94083.1"/>
    </source>
</evidence>
<dbReference type="PANTHER" id="PTHR40081">
    <property type="entry name" value="CONCANAVALIN A-LIKE LECTIN/GLUCANASE"/>
    <property type="match status" value="1"/>
</dbReference>
<sequence>MWMWSPRAGAMDPRFHHDGMGQDTCPEQLDALEITYEDYEPGFGTPYGVARTTDRGRPEHERRRAVRPGRLPVSRARGRAQLSRFRGYGGGRFPSPAASGGRLWLGRVTS</sequence>
<dbReference type="AlphaFoldDB" id="A0A1M4E5L9"/>
<protein>
    <recommendedName>
        <fullName evidence="2">PcRGLX/YetA-like central beta-sandwich domain-containing protein</fullName>
    </recommendedName>
</protein>
<name>A0A1M4E5L9_9ACTN</name>
<reference evidence="3" key="1">
    <citation type="submission" date="2016-04" db="EMBL/GenBank/DDBJ databases">
        <authorList>
            <person name="Evans L.H."/>
            <person name="Alamgir A."/>
            <person name="Owens N."/>
            <person name="Weber N.D."/>
            <person name="Virtaneva K."/>
            <person name="Barbian K."/>
            <person name="Babar A."/>
            <person name="Rosenke K."/>
        </authorList>
    </citation>
    <scope>NUCLEOTIDE SEQUENCE</scope>
    <source>
        <strain evidence="3">Nono1</strain>
    </source>
</reference>
<dbReference type="EMBL" id="LT559118">
    <property type="protein sequence ID" value="SBO94083.1"/>
    <property type="molecule type" value="Genomic_DNA"/>
</dbReference>
<evidence type="ECO:0000256" key="1">
    <source>
        <dbReference type="SAM" id="MobiDB-lite"/>
    </source>
</evidence>
<dbReference type="PANTHER" id="PTHR40081:SF1">
    <property type="entry name" value="TAT PATHWAY SIGNAL SEQUENCE DOMAIN PROTEIN"/>
    <property type="match status" value="1"/>
</dbReference>
<feature type="compositionally biased region" description="Basic and acidic residues" evidence="1">
    <location>
        <begin position="52"/>
        <end position="62"/>
    </location>
</feature>
<feature type="region of interest" description="Disordered" evidence="1">
    <location>
        <begin position="43"/>
        <end position="65"/>
    </location>
</feature>
<evidence type="ECO:0000259" key="2">
    <source>
        <dbReference type="Pfam" id="PF21345"/>
    </source>
</evidence>
<dbReference type="InterPro" id="IPR045793">
    <property type="entry name" value="PcRGLX/YetA-like"/>
</dbReference>
<organism evidence="3">
    <name type="scientific">Nonomuraea gerenzanensis</name>
    <dbReference type="NCBI Taxonomy" id="93944"/>
    <lineage>
        <taxon>Bacteria</taxon>
        <taxon>Bacillati</taxon>
        <taxon>Actinomycetota</taxon>
        <taxon>Actinomycetes</taxon>
        <taxon>Streptosporangiales</taxon>
        <taxon>Streptosporangiaceae</taxon>
        <taxon>Nonomuraea</taxon>
    </lineage>
</organism>
<feature type="domain" description="PcRGLX/YetA-like central beta-sandwich" evidence="2">
    <location>
        <begin position="1"/>
        <end position="54"/>
    </location>
</feature>
<accession>A0A1M4E5L9</accession>
<dbReference type="InterPro" id="IPR048330">
    <property type="entry name" value="PcRGLX/YetA_2nd"/>
</dbReference>